<sequence length="46" mass="5182">MSAVIVLLTSPSKPLANFPQPPKTNGIHIFKIRFICTQRRIIPISH</sequence>
<evidence type="ECO:0000313" key="1">
    <source>
        <dbReference type="EMBL" id="MBX21669.1"/>
    </source>
</evidence>
<dbReference type="AlphaFoldDB" id="A0A2P2LUL5"/>
<dbReference type="EMBL" id="GGEC01041185">
    <property type="protein sequence ID" value="MBX21669.1"/>
    <property type="molecule type" value="Transcribed_RNA"/>
</dbReference>
<organism evidence="1">
    <name type="scientific">Rhizophora mucronata</name>
    <name type="common">Asiatic mangrove</name>
    <dbReference type="NCBI Taxonomy" id="61149"/>
    <lineage>
        <taxon>Eukaryota</taxon>
        <taxon>Viridiplantae</taxon>
        <taxon>Streptophyta</taxon>
        <taxon>Embryophyta</taxon>
        <taxon>Tracheophyta</taxon>
        <taxon>Spermatophyta</taxon>
        <taxon>Magnoliopsida</taxon>
        <taxon>eudicotyledons</taxon>
        <taxon>Gunneridae</taxon>
        <taxon>Pentapetalae</taxon>
        <taxon>rosids</taxon>
        <taxon>fabids</taxon>
        <taxon>Malpighiales</taxon>
        <taxon>Rhizophoraceae</taxon>
        <taxon>Rhizophora</taxon>
    </lineage>
</organism>
<reference evidence="1" key="1">
    <citation type="submission" date="2018-02" db="EMBL/GenBank/DDBJ databases">
        <title>Rhizophora mucronata_Transcriptome.</title>
        <authorList>
            <person name="Meera S.P."/>
            <person name="Sreeshan A."/>
            <person name="Augustine A."/>
        </authorList>
    </citation>
    <scope>NUCLEOTIDE SEQUENCE</scope>
    <source>
        <tissue evidence="1">Leaf</tissue>
    </source>
</reference>
<name>A0A2P2LUL5_RHIMU</name>
<proteinExistence type="predicted"/>
<accession>A0A2P2LUL5</accession>
<protein>
    <submittedName>
        <fullName evidence="1">Uncharacterized protein</fullName>
    </submittedName>
</protein>